<feature type="compositionally biased region" description="Basic and acidic residues" evidence="5">
    <location>
        <begin position="410"/>
        <end position="432"/>
    </location>
</feature>
<dbReference type="PANTHER" id="PTHR43788">
    <property type="entry name" value="DNA2/NAM7 HELICASE FAMILY MEMBER"/>
    <property type="match status" value="1"/>
</dbReference>
<sequence>MPVLMKDVIVDWAKRRSIDSFDDLKLFHKESLVQRAIQKYMDPGELQGQAKLVYESLSKKKRSVEPSVRVLREAFFLLYEPHVIVTTADSLNGLLESNCLNYITNVQIDEASQLPEHVLIRLLKTFPHAGFGLVGDVKQLPPHCDNELDGLLKKYGIGNTMRRASQKRMFPQSVLRHVYRCHPVTTRLLSNMIYDGHLISAIEENERNEFMRMRPDIWPNREFPILVINQEQKGYRMGTSVANDAEKTHVLRIVKCLTREVNGYQLKPDDIGIISFYRAQTSVLTEAFRGSGVKCGTIDTFQGSEREVMIVCCTNEKPSDFMQLGNRVNVAMSRARQATILIGNAEGLQCAKYWSKIVKNARENGCYIGDISKFGQNCGPDGNGGGDGSEVGDGPEEAGNRNRRHRGGRRDRDRKQNEDQQRKGVEEEEKPKTATQKRRERRQRAKKRENEQKAMINQAPVAKEAPKKSRPNQKQRQVLRQKEGKDKTGGASYANVVARAGRPIVIEMSPIIDGLLNMRIKSRK</sequence>
<dbReference type="STRING" id="1561998.A0A1I7SZ33"/>
<evidence type="ECO:0000313" key="8">
    <source>
        <dbReference type="WBParaSite" id="Csp11.Scaffold37.g206.t1"/>
    </source>
</evidence>
<evidence type="ECO:0000256" key="4">
    <source>
        <dbReference type="ARBA" id="ARBA00022840"/>
    </source>
</evidence>
<evidence type="ECO:0000256" key="3">
    <source>
        <dbReference type="ARBA" id="ARBA00022806"/>
    </source>
</evidence>
<dbReference type="InterPro" id="IPR041679">
    <property type="entry name" value="DNA2/NAM7-like_C"/>
</dbReference>
<protein>
    <submittedName>
        <fullName evidence="8">AAA_12 domain-containing protein</fullName>
    </submittedName>
</protein>
<proteinExistence type="predicted"/>
<evidence type="ECO:0000256" key="5">
    <source>
        <dbReference type="SAM" id="MobiDB-lite"/>
    </source>
</evidence>
<dbReference type="eggNOG" id="KOG1801">
    <property type="taxonomic scope" value="Eukaryota"/>
</dbReference>
<keyword evidence="3" id="KW-0347">Helicase</keyword>
<dbReference type="Pfam" id="PF13087">
    <property type="entry name" value="AAA_12"/>
    <property type="match status" value="1"/>
</dbReference>
<keyword evidence="1" id="KW-0547">Nucleotide-binding</keyword>
<dbReference type="Gene3D" id="3.40.50.300">
    <property type="entry name" value="P-loop containing nucleotide triphosphate hydrolases"/>
    <property type="match status" value="2"/>
</dbReference>
<dbReference type="GO" id="GO:0005524">
    <property type="term" value="F:ATP binding"/>
    <property type="evidence" value="ECO:0007669"/>
    <property type="project" value="UniProtKB-KW"/>
</dbReference>
<dbReference type="InterPro" id="IPR027417">
    <property type="entry name" value="P-loop_NTPase"/>
</dbReference>
<dbReference type="CDD" id="cd18808">
    <property type="entry name" value="SF1_C_Upf1"/>
    <property type="match status" value="1"/>
</dbReference>
<accession>A0A1I7SZ33</accession>
<organism evidence="7 8">
    <name type="scientific">Caenorhabditis tropicalis</name>
    <dbReference type="NCBI Taxonomy" id="1561998"/>
    <lineage>
        <taxon>Eukaryota</taxon>
        <taxon>Metazoa</taxon>
        <taxon>Ecdysozoa</taxon>
        <taxon>Nematoda</taxon>
        <taxon>Chromadorea</taxon>
        <taxon>Rhabditida</taxon>
        <taxon>Rhabditina</taxon>
        <taxon>Rhabditomorpha</taxon>
        <taxon>Rhabditoidea</taxon>
        <taxon>Rhabditidae</taxon>
        <taxon>Peloderinae</taxon>
        <taxon>Caenorhabditis</taxon>
    </lineage>
</organism>
<feature type="compositionally biased region" description="Basic residues" evidence="5">
    <location>
        <begin position="435"/>
        <end position="447"/>
    </location>
</feature>
<dbReference type="GO" id="GO:0043139">
    <property type="term" value="F:5'-3' DNA helicase activity"/>
    <property type="evidence" value="ECO:0007669"/>
    <property type="project" value="TreeGrafter"/>
</dbReference>
<evidence type="ECO:0000313" key="7">
    <source>
        <dbReference type="Proteomes" id="UP000095282"/>
    </source>
</evidence>
<dbReference type="WBParaSite" id="Csp11.Scaffold37.g206.t1">
    <property type="protein sequence ID" value="Csp11.Scaffold37.g206.t1"/>
    <property type="gene ID" value="Csp11.Scaffold37.g206"/>
</dbReference>
<feature type="compositionally biased region" description="Gly residues" evidence="5">
    <location>
        <begin position="381"/>
        <end position="391"/>
    </location>
</feature>
<evidence type="ECO:0000256" key="1">
    <source>
        <dbReference type="ARBA" id="ARBA00022741"/>
    </source>
</evidence>
<dbReference type="AlphaFoldDB" id="A0A1I7SZ33"/>
<dbReference type="GO" id="GO:0016787">
    <property type="term" value="F:hydrolase activity"/>
    <property type="evidence" value="ECO:0007669"/>
    <property type="project" value="UniProtKB-KW"/>
</dbReference>
<keyword evidence="7" id="KW-1185">Reference proteome</keyword>
<keyword evidence="4" id="KW-0067">ATP-binding</keyword>
<dbReference type="PANTHER" id="PTHR43788:SF16">
    <property type="entry name" value="HELICASE WITH ZINC FINGER 2"/>
    <property type="match status" value="1"/>
</dbReference>
<dbReference type="SUPFAM" id="SSF52540">
    <property type="entry name" value="P-loop containing nucleoside triphosphate hydrolases"/>
    <property type="match status" value="1"/>
</dbReference>
<evidence type="ECO:0000259" key="6">
    <source>
        <dbReference type="Pfam" id="PF13087"/>
    </source>
</evidence>
<reference evidence="8" key="1">
    <citation type="submission" date="2016-11" db="UniProtKB">
        <authorList>
            <consortium name="WormBaseParasite"/>
        </authorList>
    </citation>
    <scope>IDENTIFICATION</scope>
</reference>
<dbReference type="InterPro" id="IPR047187">
    <property type="entry name" value="SF1_C_Upf1"/>
</dbReference>
<evidence type="ECO:0000256" key="2">
    <source>
        <dbReference type="ARBA" id="ARBA00022801"/>
    </source>
</evidence>
<feature type="region of interest" description="Disordered" evidence="5">
    <location>
        <begin position="379"/>
        <end position="490"/>
    </location>
</feature>
<name>A0A1I7SZ33_9PELO</name>
<feature type="compositionally biased region" description="Basic residues" evidence="5">
    <location>
        <begin position="468"/>
        <end position="479"/>
    </location>
</feature>
<keyword evidence="2" id="KW-0378">Hydrolase</keyword>
<dbReference type="InterPro" id="IPR050534">
    <property type="entry name" value="Coronavir_polyprotein_1ab"/>
</dbReference>
<feature type="domain" description="DNA2/NAM7 helicase-like C-terminal" evidence="6">
    <location>
        <begin position="161"/>
        <end position="345"/>
    </location>
</feature>
<dbReference type="Proteomes" id="UP000095282">
    <property type="component" value="Unplaced"/>
</dbReference>